<evidence type="ECO:0000313" key="1">
    <source>
        <dbReference type="EMBL" id="KIL65199.1"/>
    </source>
</evidence>
<proteinExistence type="predicted"/>
<dbReference type="InParanoid" id="A0A0C2TED8"/>
<protein>
    <submittedName>
        <fullName evidence="1">Uncharacterized protein</fullName>
    </submittedName>
</protein>
<reference evidence="1 2" key="1">
    <citation type="submission" date="2014-04" db="EMBL/GenBank/DDBJ databases">
        <title>Evolutionary Origins and Diversification of the Mycorrhizal Mutualists.</title>
        <authorList>
            <consortium name="DOE Joint Genome Institute"/>
            <consortium name="Mycorrhizal Genomics Consortium"/>
            <person name="Kohler A."/>
            <person name="Kuo A."/>
            <person name="Nagy L.G."/>
            <person name="Floudas D."/>
            <person name="Copeland A."/>
            <person name="Barry K.W."/>
            <person name="Cichocki N."/>
            <person name="Veneault-Fourrey C."/>
            <person name="LaButti K."/>
            <person name="Lindquist E.A."/>
            <person name="Lipzen A."/>
            <person name="Lundell T."/>
            <person name="Morin E."/>
            <person name="Murat C."/>
            <person name="Riley R."/>
            <person name="Ohm R."/>
            <person name="Sun H."/>
            <person name="Tunlid A."/>
            <person name="Henrissat B."/>
            <person name="Grigoriev I.V."/>
            <person name="Hibbett D.S."/>
            <person name="Martin F."/>
        </authorList>
    </citation>
    <scope>NUCLEOTIDE SEQUENCE [LARGE SCALE GENOMIC DNA]</scope>
    <source>
        <strain evidence="1 2">Koide BX008</strain>
    </source>
</reference>
<keyword evidence="2" id="KW-1185">Reference proteome</keyword>
<sequence>MTSPGPVLPPEVFDEIISQSTDETSTLKSCSLVCRSFRRRAQKILFHSIVVAFKSNFGSNPSEPINLVLIVEQAPHLIEFIQELQIFSISIYTPPNVGDATNLENALGVFFREGDSFPINLRSLWLHSLPWCRMSPGLKDAVVLLMIVHSLRDITLDHLTDCPPDLVQNLPPLLKHLSLTNFLRLPLSMNQKELPKLESLSITVDSLLRLIPGVLVQSPRYAVEHIVDLSQVKTFEATVCSIPLSVIEPILRQTSNSLENLQIQLGCVTCSFYVVLNPILQIDPDSIFIDLNQFPHLINITSSSFPTASLRSAISSFGSLN</sequence>
<dbReference type="OrthoDB" id="2982806at2759"/>
<gene>
    <name evidence="1" type="ORF">M378DRAFT_162465</name>
</gene>
<evidence type="ECO:0000313" key="2">
    <source>
        <dbReference type="Proteomes" id="UP000054549"/>
    </source>
</evidence>
<dbReference type="Proteomes" id="UP000054549">
    <property type="component" value="Unassembled WGS sequence"/>
</dbReference>
<name>A0A0C2TED8_AMAMK</name>
<accession>A0A0C2TED8</accession>
<dbReference type="AlphaFoldDB" id="A0A0C2TED8"/>
<organism evidence="1 2">
    <name type="scientific">Amanita muscaria (strain Koide BX008)</name>
    <dbReference type="NCBI Taxonomy" id="946122"/>
    <lineage>
        <taxon>Eukaryota</taxon>
        <taxon>Fungi</taxon>
        <taxon>Dikarya</taxon>
        <taxon>Basidiomycota</taxon>
        <taxon>Agaricomycotina</taxon>
        <taxon>Agaricomycetes</taxon>
        <taxon>Agaricomycetidae</taxon>
        <taxon>Agaricales</taxon>
        <taxon>Pluteineae</taxon>
        <taxon>Amanitaceae</taxon>
        <taxon>Amanita</taxon>
    </lineage>
</organism>
<dbReference type="HOGENOM" id="CLU_056564_0_0_1"/>
<dbReference type="EMBL" id="KN818244">
    <property type="protein sequence ID" value="KIL65199.1"/>
    <property type="molecule type" value="Genomic_DNA"/>
</dbReference>